<reference evidence="1 2" key="1">
    <citation type="journal article" date="2018" name="Sci. Rep.">
        <title>Genomic signatures of local adaptation to the degree of environmental predictability in rotifers.</title>
        <authorList>
            <person name="Franch-Gras L."/>
            <person name="Hahn C."/>
            <person name="Garcia-Roger E.M."/>
            <person name="Carmona M.J."/>
            <person name="Serra M."/>
            <person name="Gomez A."/>
        </authorList>
    </citation>
    <scope>NUCLEOTIDE SEQUENCE [LARGE SCALE GENOMIC DNA]</scope>
    <source>
        <strain evidence="1">HYR1</strain>
    </source>
</reference>
<sequence length="177" mass="21251">MCLINKNSLFPNFCLCHLETDFLGNGIDFLAETGHQIHRLNPRFDSLVEFGLIEIGFELEIKELKNIPESDRLSRQEEKIFFNHPKLRKQSRCYRLNDKNSRCLKIIKKIYFFFFFVDLFLLTRNNIFKANSEFFGFVRFSTKEQNKVLKLILRMQNRICKYQTSQIINYCKNLLMI</sequence>
<dbReference type="AlphaFoldDB" id="A0A3M7PZB6"/>
<evidence type="ECO:0000313" key="2">
    <source>
        <dbReference type="Proteomes" id="UP000276133"/>
    </source>
</evidence>
<accession>A0A3M7PZB6</accession>
<organism evidence="1 2">
    <name type="scientific">Brachionus plicatilis</name>
    <name type="common">Marine rotifer</name>
    <name type="synonym">Brachionus muelleri</name>
    <dbReference type="NCBI Taxonomy" id="10195"/>
    <lineage>
        <taxon>Eukaryota</taxon>
        <taxon>Metazoa</taxon>
        <taxon>Spiralia</taxon>
        <taxon>Gnathifera</taxon>
        <taxon>Rotifera</taxon>
        <taxon>Eurotatoria</taxon>
        <taxon>Monogononta</taxon>
        <taxon>Pseudotrocha</taxon>
        <taxon>Ploima</taxon>
        <taxon>Brachionidae</taxon>
        <taxon>Brachionus</taxon>
    </lineage>
</organism>
<gene>
    <name evidence="1" type="ORF">BpHYR1_054217</name>
</gene>
<evidence type="ECO:0000313" key="1">
    <source>
        <dbReference type="EMBL" id="RNA04071.1"/>
    </source>
</evidence>
<dbReference type="EMBL" id="REGN01008244">
    <property type="protein sequence ID" value="RNA04071.1"/>
    <property type="molecule type" value="Genomic_DNA"/>
</dbReference>
<protein>
    <submittedName>
        <fullName evidence="1">Uncharacterized protein</fullName>
    </submittedName>
</protein>
<comment type="caution">
    <text evidence="1">The sequence shown here is derived from an EMBL/GenBank/DDBJ whole genome shotgun (WGS) entry which is preliminary data.</text>
</comment>
<dbReference type="Proteomes" id="UP000276133">
    <property type="component" value="Unassembled WGS sequence"/>
</dbReference>
<proteinExistence type="predicted"/>
<name>A0A3M7PZB6_BRAPC</name>
<keyword evidence="2" id="KW-1185">Reference proteome</keyword>